<dbReference type="EMBL" id="QURN01000015">
    <property type="protein sequence ID" value="RFC65638.1"/>
    <property type="molecule type" value="Genomic_DNA"/>
</dbReference>
<evidence type="ECO:0000256" key="1">
    <source>
        <dbReference type="SAM" id="MobiDB-lite"/>
    </source>
</evidence>
<comment type="caution">
    <text evidence="2">The sequence shown here is derived from an EMBL/GenBank/DDBJ whole genome shotgun (WGS) entry which is preliminary data.</text>
</comment>
<dbReference type="AlphaFoldDB" id="A0A371X8T7"/>
<feature type="region of interest" description="Disordered" evidence="1">
    <location>
        <begin position="157"/>
        <end position="190"/>
    </location>
</feature>
<organism evidence="2 3">
    <name type="scientific">Mesorhizobium denitrificans</name>
    <dbReference type="NCBI Taxonomy" id="2294114"/>
    <lineage>
        <taxon>Bacteria</taxon>
        <taxon>Pseudomonadati</taxon>
        <taxon>Pseudomonadota</taxon>
        <taxon>Alphaproteobacteria</taxon>
        <taxon>Hyphomicrobiales</taxon>
        <taxon>Phyllobacteriaceae</taxon>
        <taxon>Mesorhizobium</taxon>
    </lineage>
</organism>
<reference evidence="3" key="1">
    <citation type="submission" date="2018-08" db="EMBL/GenBank/DDBJ databases">
        <authorList>
            <person name="Im W.T."/>
        </authorList>
    </citation>
    <scope>NUCLEOTIDE SEQUENCE [LARGE SCALE GENOMIC DNA]</scope>
    <source>
        <strain evidence="3">LA-28</strain>
    </source>
</reference>
<dbReference type="InterPro" id="IPR003772">
    <property type="entry name" value="YceD"/>
</dbReference>
<protein>
    <submittedName>
        <fullName evidence="2">DUF177 domain-containing protein</fullName>
    </submittedName>
</protein>
<gene>
    <name evidence="2" type="ORF">DY251_17460</name>
</gene>
<feature type="compositionally biased region" description="Basic and acidic residues" evidence="1">
    <location>
        <begin position="181"/>
        <end position="190"/>
    </location>
</feature>
<accession>A0A371X8T7</accession>
<name>A0A371X8T7_9HYPH</name>
<proteinExistence type="predicted"/>
<evidence type="ECO:0000313" key="3">
    <source>
        <dbReference type="Proteomes" id="UP000262379"/>
    </source>
</evidence>
<sequence length="190" mass="20809">MLREREPHIERSPVSFTVNVARLPQKGMPVRIDATEKQRAELAEVHELQQVDSFVANLLVAPWKRNGVKVTGRVQAKIVQSCVVTLEPVENKIDEEIDSVFLPESSKLGREGFGIGGEIVLDAEGPDSPETFSGDLIDVGALAEEFFGLGIDPYPRKQGASIEASEEEDAHEAEEGGSFAEKLREALSKK</sequence>
<evidence type="ECO:0000313" key="2">
    <source>
        <dbReference type="EMBL" id="RFC65638.1"/>
    </source>
</evidence>
<keyword evidence="3" id="KW-1185">Reference proteome</keyword>
<dbReference type="Proteomes" id="UP000262379">
    <property type="component" value="Unassembled WGS sequence"/>
</dbReference>
<dbReference type="Pfam" id="PF02620">
    <property type="entry name" value="YceD"/>
    <property type="match status" value="1"/>
</dbReference>